<dbReference type="EMBL" id="BOMM01000037">
    <property type="protein sequence ID" value="GIE12183.1"/>
    <property type="molecule type" value="Genomic_DNA"/>
</dbReference>
<organism evidence="1 2">
    <name type="scientific">Paractinoplanes ferrugineus</name>
    <dbReference type="NCBI Taxonomy" id="113564"/>
    <lineage>
        <taxon>Bacteria</taxon>
        <taxon>Bacillati</taxon>
        <taxon>Actinomycetota</taxon>
        <taxon>Actinomycetes</taxon>
        <taxon>Micromonosporales</taxon>
        <taxon>Micromonosporaceae</taxon>
        <taxon>Paractinoplanes</taxon>
    </lineage>
</organism>
<proteinExistence type="predicted"/>
<accession>A0A919MDX0</accession>
<reference evidence="1" key="1">
    <citation type="submission" date="2021-01" db="EMBL/GenBank/DDBJ databases">
        <title>Whole genome shotgun sequence of Actinoplanes ferrugineus NBRC 15555.</title>
        <authorList>
            <person name="Komaki H."/>
            <person name="Tamura T."/>
        </authorList>
    </citation>
    <scope>NUCLEOTIDE SEQUENCE</scope>
    <source>
        <strain evidence="1">NBRC 15555</strain>
    </source>
</reference>
<sequence length="113" mass="11945">MVSEVSAGCVPVAQVPHIFESGHAPSDTQGMEPLAAISLATTRGSRPAGWQAQVRIDYAINKVAQTHRGQSEDQVAQAIHDQLRALGVVPNGRQVAQYATAISALPQLPPNNK</sequence>
<evidence type="ECO:0000313" key="2">
    <source>
        <dbReference type="Proteomes" id="UP000598174"/>
    </source>
</evidence>
<gene>
    <name evidence="1" type="ORF">Afe05nite_40230</name>
</gene>
<name>A0A919MDX0_9ACTN</name>
<evidence type="ECO:0000313" key="1">
    <source>
        <dbReference type="EMBL" id="GIE12183.1"/>
    </source>
</evidence>
<dbReference type="Proteomes" id="UP000598174">
    <property type="component" value="Unassembled WGS sequence"/>
</dbReference>
<dbReference type="AlphaFoldDB" id="A0A919MDX0"/>
<comment type="caution">
    <text evidence="1">The sequence shown here is derived from an EMBL/GenBank/DDBJ whole genome shotgun (WGS) entry which is preliminary data.</text>
</comment>
<protein>
    <submittedName>
        <fullName evidence="1">Uncharacterized protein</fullName>
    </submittedName>
</protein>
<keyword evidence="2" id="KW-1185">Reference proteome</keyword>